<dbReference type="CDD" id="cd01400">
    <property type="entry name" value="6PGL"/>
    <property type="match status" value="1"/>
</dbReference>
<evidence type="ECO:0000256" key="8">
    <source>
        <dbReference type="RuleBase" id="RU365095"/>
    </source>
</evidence>
<dbReference type="EC" id="3.1.1.31" evidence="5 8"/>
<sequence length="259" mass="27288">MSGPQVVVHRDGDLLAAAAAARLVTRVVDAQAARGFASVVLTGGRTGTAVLEHLNRNGARDAVDWSRVDLFWGDERFLPSGHPERNETQARAALLDHVPVDPSRVHVMEPSDGKFGDDPEAAAEAYASLLASLARPEDHGDVPTFDVCMLGVGEEGHVASVFPDSPAVHEKERTVVAVRDCPKPPPTRVSLTLSSVRRAQEVWLMTTGEGKAAAVSMALSGTGEVQLPAAGATGQRRTLWLLDTAAAAAVPDLFKPPSA</sequence>
<keyword evidence="7 8" id="KW-0378">Hydrolase</keyword>
<dbReference type="Pfam" id="PF01182">
    <property type="entry name" value="Glucosamine_iso"/>
    <property type="match status" value="1"/>
</dbReference>
<feature type="domain" description="Glucosamine/galactosamine-6-phosphate isomerase" evidence="9">
    <location>
        <begin position="11"/>
        <end position="240"/>
    </location>
</feature>
<dbReference type="Gene3D" id="3.40.50.1360">
    <property type="match status" value="1"/>
</dbReference>
<evidence type="ECO:0000256" key="7">
    <source>
        <dbReference type="ARBA" id="ARBA00022801"/>
    </source>
</evidence>
<name>A0A1G8AGS9_9PSEU</name>
<comment type="function">
    <text evidence="2 8">Hydrolysis of 6-phosphogluconolactone to 6-phosphogluconate.</text>
</comment>
<evidence type="ECO:0000256" key="3">
    <source>
        <dbReference type="ARBA" id="ARBA00004961"/>
    </source>
</evidence>
<reference evidence="11" key="1">
    <citation type="submission" date="2016-10" db="EMBL/GenBank/DDBJ databases">
        <authorList>
            <person name="Varghese N."/>
            <person name="Submissions S."/>
        </authorList>
    </citation>
    <scope>NUCLEOTIDE SEQUENCE [LARGE SCALE GENOMIC DNA]</scope>
    <source>
        <strain evidence="11">CGMCC 4.3506</strain>
    </source>
</reference>
<dbReference type="EMBL" id="FNCC01000017">
    <property type="protein sequence ID" value="SDH20089.1"/>
    <property type="molecule type" value="Genomic_DNA"/>
</dbReference>
<keyword evidence="11" id="KW-1185">Reference proteome</keyword>
<dbReference type="RefSeq" id="WP_090057502.1">
    <property type="nucleotide sequence ID" value="NZ_FNCC01000017.1"/>
</dbReference>
<dbReference type="GO" id="GO:0006098">
    <property type="term" value="P:pentose-phosphate shunt"/>
    <property type="evidence" value="ECO:0007669"/>
    <property type="project" value="UniProtKB-UniPathway"/>
</dbReference>
<dbReference type="GO" id="GO:0017057">
    <property type="term" value="F:6-phosphogluconolactonase activity"/>
    <property type="evidence" value="ECO:0007669"/>
    <property type="project" value="UniProtKB-UniRule"/>
</dbReference>
<dbReference type="GO" id="GO:0005975">
    <property type="term" value="P:carbohydrate metabolic process"/>
    <property type="evidence" value="ECO:0007669"/>
    <property type="project" value="UniProtKB-UniRule"/>
</dbReference>
<evidence type="ECO:0000256" key="6">
    <source>
        <dbReference type="ARBA" id="ARBA00020337"/>
    </source>
</evidence>
<evidence type="ECO:0000313" key="10">
    <source>
        <dbReference type="EMBL" id="SDH20089.1"/>
    </source>
</evidence>
<organism evidence="10 11">
    <name type="scientific">Lentzea fradiae</name>
    <dbReference type="NCBI Taxonomy" id="200378"/>
    <lineage>
        <taxon>Bacteria</taxon>
        <taxon>Bacillati</taxon>
        <taxon>Actinomycetota</taxon>
        <taxon>Actinomycetes</taxon>
        <taxon>Pseudonocardiales</taxon>
        <taxon>Pseudonocardiaceae</taxon>
        <taxon>Lentzea</taxon>
    </lineage>
</organism>
<evidence type="ECO:0000256" key="5">
    <source>
        <dbReference type="ARBA" id="ARBA00013198"/>
    </source>
</evidence>
<evidence type="ECO:0000259" key="9">
    <source>
        <dbReference type="Pfam" id="PF01182"/>
    </source>
</evidence>
<dbReference type="STRING" id="200378.SAMN05216553_117182"/>
<dbReference type="Proteomes" id="UP000199623">
    <property type="component" value="Unassembled WGS sequence"/>
</dbReference>
<evidence type="ECO:0000256" key="4">
    <source>
        <dbReference type="ARBA" id="ARBA00010662"/>
    </source>
</evidence>
<comment type="pathway">
    <text evidence="3 8">Carbohydrate degradation; pentose phosphate pathway; D-ribulose 5-phosphate from D-glucose 6-phosphate (oxidative stage): step 2/3.</text>
</comment>
<dbReference type="NCBIfam" id="TIGR01198">
    <property type="entry name" value="pgl"/>
    <property type="match status" value="1"/>
</dbReference>
<dbReference type="AlphaFoldDB" id="A0A1G8AGS9"/>
<comment type="similarity">
    <text evidence="4 8">Belongs to the glucosamine/galactosamine-6-phosphate isomerase family. 6-phosphogluconolactonase subfamily.</text>
</comment>
<evidence type="ECO:0000256" key="2">
    <source>
        <dbReference type="ARBA" id="ARBA00002681"/>
    </source>
</evidence>
<evidence type="ECO:0000256" key="1">
    <source>
        <dbReference type="ARBA" id="ARBA00000832"/>
    </source>
</evidence>
<dbReference type="FunFam" id="3.40.50.1360:FF:000005">
    <property type="entry name" value="6-phosphogluconolactonase"/>
    <property type="match status" value="1"/>
</dbReference>
<dbReference type="InterPro" id="IPR005900">
    <property type="entry name" value="6-phosphogluconolactonase_DevB"/>
</dbReference>
<dbReference type="InterPro" id="IPR039104">
    <property type="entry name" value="6PGL"/>
</dbReference>
<dbReference type="UniPathway" id="UPA00115">
    <property type="reaction ID" value="UER00409"/>
</dbReference>
<dbReference type="InterPro" id="IPR006148">
    <property type="entry name" value="Glc/Gal-6P_isomerase"/>
</dbReference>
<gene>
    <name evidence="8" type="primary">pgl</name>
    <name evidence="10" type="ORF">SAMN05216553_117182</name>
</gene>
<accession>A0A1G8AGS9</accession>
<dbReference type="OrthoDB" id="9810967at2"/>
<comment type="catalytic activity">
    <reaction evidence="1 8">
        <text>6-phospho-D-glucono-1,5-lactone + H2O = 6-phospho-D-gluconate + H(+)</text>
        <dbReference type="Rhea" id="RHEA:12556"/>
        <dbReference type="ChEBI" id="CHEBI:15377"/>
        <dbReference type="ChEBI" id="CHEBI:15378"/>
        <dbReference type="ChEBI" id="CHEBI:57955"/>
        <dbReference type="ChEBI" id="CHEBI:58759"/>
        <dbReference type="EC" id="3.1.1.31"/>
    </reaction>
</comment>
<dbReference type="PANTHER" id="PTHR11054:SF0">
    <property type="entry name" value="6-PHOSPHOGLUCONOLACTONASE"/>
    <property type="match status" value="1"/>
</dbReference>
<protein>
    <recommendedName>
        <fullName evidence="6 8">6-phosphogluconolactonase</fullName>
        <shortName evidence="8">6PGL</shortName>
        <ecNumber evidence="5 8">3.1.1.31</ecNumber>
    </recommendedName>
</protein>
<dbReference type="InterPro" id="IPR037171">
    <property type="entry name" value="NagB/RpiA_transferase-like"/>
</dbReference>
<evidence type="ECO:0000313" key="11">
    <source>
        <dbReference type="Proteomes" id="UP000199623"/>
    </source>
</evidence>
<proteinExistence type="inferred from homology"/>
<dbReference type="PANTHER" id="PTHR11054">
    <property type="entry name" value="6-PHOSPHOGLUCONOLACTONASE"/>
    <property type="match status" value="1"/>
</dbReference>
<dbReference type="SUPFAM" id="SSF100950">
    <property type="entry name" value="NagB/RpiA/CoA transferase-like"/>
    <property type="match status" value="1"/>
</dbReference>